<dbReference type="InterPro" id="IPR052738">
    <property type="entry name" value="ABC-Tungstate_binding"/>
</dbReference>
<dbReference type="EMBL" id="CAIJEO010000013">
    <property type="protein sequence ID" value="CAD0101461.1"/>
    <property type="molecule type" value="Genomic_DNA"/>
</dbReference>
<dbReference type="Gene3D" id="3.40.190.10">
    <property type="entry name" value="Periplasmic binding protein-like II"/>
    <property type="match status" value="2"/>
</dbReference>
<reference evidence="2" key="1">
    <citation type="submission" date="2020-06" db="EMBL/GenBank/DDBJ databases">
        <authorList>
            <person name="Onetto C."/>
        </authorList>
    </citation>
    <scope>NUCLEOTIDE SEQUENCE</scope>
</reference>
<protein>
    <recommendedName>
        <fullName evidence="1">PBP domain-containing protein</fullName>
    </recommendedName>
</protein>
<evidence type="ECO:0000259" key="1">
    <source>
        <dbReference type="Pfam" id="PF12849"/>
    </source>
</evidence>
<dbReference type="Proteomes" id="UP000714618">
    <property type="component" value="Unassembled WGS sequence"/>
</dbReference>
<dbReference type="InterPro" id="IPR024370">
    <property type="entry name" value="PBP_domain"/>
</dbReference>
<dbReference type="PANTHER" id="PTHR37945">
    <property type="entry name" value="EXTRACELLULAR TUNGSTATE BINDING PROTEIN"/>
    <property type="match status" value="1"/>
</dbReference>
<organism evidence="2 3">
    <name type="scientific">Aureobasidium mustum</name>
    <dbReference type="NCBI Taxonomy" id="2773714"/>
    <lineage>
        <taxon>Eukaryota</taxon>
        <taxon>Fungi</taxon>
        <taxon>Dikarya</taxon>
        <taxon>Ascomycota</taxon>
        <taxon>Pezizomycotina</taxon>
        <taxon>Dothideomycetes</taxon>
        <taxon>Dothideomycetidae</taxon>
        <taxon>Dothideales</taxon>
        <taxon>Saccotheciaceae</taxon>
        <taxon>Aureobasidium</taxon>
    </lineage>
</organism>
<proteinExistence type="predicted"/>
<comment type="caution">
    <text evidence="2">The sequence shown here is derived from an EMBL/GenBank/DDBJ whole genome shotgun (WGS) entry which is preliminary data.</text>
</comment>
<dbReference type="SUPFAM" id="SSF53850">
    <property type="entry name" value="Periplasmic binding protein-like II"/>
    <property type="match status" value="1"/>
</dbReference>
<evidence type="ECO:0000313" key="3">
    <source>
        <dbReference type="Proteomes" id="UP000714618"/>
    </source>
</evidence>
<keyword evidence="3" id="KW-1185">Reference proteome</keyword>
<dbReference type="Pfam" id="PF12849">
    <property type="entry name" value="PBP_like_2"/>
    <property type="match status" value="1"/>
</dbReference>
<dbReference type="OrthoDB" id="10260248at2759"/>
<name>A0A9N8PPE8_9PEZI</name>
<accession>A0A9N8PPE8</accession>
<feature type="domain" description="PBP" evidence="1">
    <location>
        <begin position="88"/>
        <end position="285"/>
    </location>
</feature>
<evidence type="ECO:0000313" key="2">
    <source>
        <dbReference type="EMBL" id="CAD0101461.1"/>
    </source>
</evidence>
<sequence length="326" mass="35546">MDAIRPQTIPDLVHVSDSLFKQFANSAIQVPDDYPGVSNMIHTRASATYGDPSHPLGFRLGNGGAGHTGILRLLCEYFIASRGGGFCIEWVSNHSRHSQIALLGDVVQVALTYEPEYENLAIKEGWAERMAKVFNDHFILVGPAANPAGVVVDGTITDAFKAIAKYGSSNATNHNDGVFQTRGDGSATFYKELALWDLAHVDLFAAKPWRVTRPGTPYEALLNADRTSAYLLNDRATYLTARRDKALVSTVPFIEGGPKLLNPCSALVNIKAPPNALAKEFALWLGTEEVQQMVAKYGQRWSVATPVFSTAEQQDVTKAERLVAKL</sequence>
<gene>
    <name evidence="2" type="ORF">AWRI4233_LOCUS10286</name>
</gene>
<dbReference type="PANTHER" id="PTHR37945:SF1">
    <property type="entry name" value="EXTRACELLULAR TUNGSTATE BINDING PROTEIN"/>
    <property type="match status" value="1"/>
</dbReference>
<dbReference type="AlphaFoldDB" id="A0A9N8PPE8"/>